<dbReference type="EMBL" id="HACA01014787">
    <property type="protein sequence ID" value="CDW32148.1"/>
    <property type="molecule type" value="Transcribed_RNA"/>
</dbReference>
<feature type="transmembrane region" description="Helical" evidence="1">
    <location>
        <begin position="148"/>
        <end position="174"/>
    </location>
</feature>
<keyword evidence="1" id="KW-0472">Membrane</keyword>
<evidence type="ECO:0000256" key="1">
    <source>
        <dbReference type="SAM" id="Phobius"/>
    </source>
</evidence>
<evidence type="ECO:0000313" key="2">
    <source>
        <dbReference type="EMBL" id="CDW32148.1"/>
    </source>
</evidence>
<dbReference type="OrthoDB" id="10630148at2759"/>
<accession>A0A0K2U1M6</accession>
<protein>
    <submittedName>
        <fullName evidence="2">Uncharacterized protein</fullName>
    </submittedName>
</protein>
<keyword evidence="1" id="KW-0812">Transmembrane</keyword>
<feature type="transmembrane region" description="Helical" evidence="1">
    <location>
        <begin position="20"/>
        <end position="39"/>
    </location>
</feature>
<proteinExistence type="predicted"/>
<feature type="transmembrane region" description="Helical" evidence="1">
    <location>
        <begin position="89"/>
        <end position="109"/>
    </location>
</feature>
<keyword evidence="1" id="KW-1133">Transmembrane helix</keyword>
<organism evidence="2">
    <name type="scientific">Lepeophtheirus salmonis</name>
    <name type="common">Salmon louse</name>
    <name type="synonym">Caligus salmonis</name>
    <dbReference type="NCBI Taxonomy" id="72036"/>
    <lineage>
        <taxon>Eukaryota</taxon>
        <taxon>Metazoa</taxon>
        <taxon>Ecdysozoa</taxon>
        <taxon>Arthropoda</taxon>
        <taxon>Crustacea</taxon>
        <taxon>Multicrustacea</taxon>
        <taxon>Hexanauplia</taxon>
        <taxon>Copepoda</taxon>
        <taxon>Siphonostomatoida</taxon>
        <taxon>Caligidae</taxon>
        <taxon>Lepeophtheirus</taxon>
    </lineage>
</organism>
<sequence length="240" mass="27684">MFWQRKGICGLELKRQTQIIALCHCTIASFLIVYGFVLIETPSKFIHSSNVSTFIEEHNNNSAISDKTVIDDNLGLRSNIIRHIQDEGVLTSIGSLISFILASFLFYGASKNQAMWMIPWIAQQLIELTVAFFFKVIRGIKYFNSTSILYWIGLMMFYYISIIFIYAVMSHFVLIKTMKKHSREVINSVMQGEHGYSNGFKFEVLSEEMSSGKELDLIQRTNTSMESIEKRDKVMYFSLE</sequence>
<reference evidence="2" key="1">
    <citation type="submission" date="2014-05" db="EMBL/GenBank/DDBJ databases">
        <authorList>
            <person name="Chronopoulou M."/>
        </authorList>
    </citation>
    <scope>NUCLEOTIDE SEQUENCE</scope>
    <source>
        <tissue evidence="2">Whole organism</tissue>
    </source>
</reference>
<dbReference type="AlphaFoldDB" id="A0A0K2U1M6"/>
<name>A0A0K2U1M6_LEPSM</name>